<proteinExistence type="predicted"/>
<organism evidence="2 3">
    <name type="scientific">Leptonema illini</name>
    <dbReference type="NCBI Taxonomy" id="183"/>
    <lineage>
        <taxon>Bacteria</taxon>
        <taxon>Pseudomonadati</taxon>
        <taxon>Spirochaetota</taxon>
        <taxon>Spirochaetia</taxon>
        <taxon>Leptospirales</taxon>
        <taxon>Leptospiraceae</taxon>
        <taxon>Leptonema</taxon>
    </lineage>
</organism>
<keyword evidence="1" id="KW-0472">Membrane</keyword>
<reference evidence="2 3" key="1">
    <citation type="submission" date="2019-10" db="EMBL/GenBank/DDBJ databases">
        <title>Extracellular Electron Transfer in a Candidatus Methanoperedens spp. Enrichment Culture.</title>
        <authorList>
            <person name="Berger S."/>
            <person name="Rangel Shaw D."/>
            <person name="Berben T."/>
            <person name="In 'T Zandt M."/>
            <person name="Frank J."/>
            <person name="Reimann J."/>
            <person name="Jetten M.S.M."/>
            <person name="Welte C.U."/>
        </authorList>
    </citation>
    <scope>NUCLEOTIDE SEQUENCE [LARGE SCALE GENOMIC DNA]</scope>
    <source>
        <strain evidence="2">SB12</strain>
    </source>
</reference>
<accession>A0A833M003</accession>
<feature type="transmembrane region" description="Helical" evidence="1">
    <location>
        <begin position="64"/>
        <end position="87"/>
    </location>
</feature>
<evidence type="ECO:0000313" key="2">
    <source>
        <dbReference type="EMBL" id="KAB2934723.1"/>
    </source>
</evidence>
<dbReference type="AlphaFoldDB" id="A0A833M003"/>
<keyword evidence="1" id="KW-0812">Transmembrane</keyword>
<protein>
    <submittedName>
        <fullName evidence="2">Uncharacterized protein</fullName>
    </submittedName>
</protein>
<sequence>MNQIRGFSLETSIERALHLKSREYPALQAKVASWLLDSRFLLAVLFMIFPCIFLPPIFGTLLILSIVFTIVTSMAAILTNMLVIASVKHRLNTYLHRNKIS</sequence>
<name>A0A833M003_9LEPT</name>
<feature type="transmembrane region" description="Helical" evidence="1">
    <location>
        <begin position="40"/>
        <end position="58"/>
    </location>
</feature>
<evidence type="ECO:0000313" key="3">
    <source>
        <dbReference type="Proteomes" id="UP000460298"/>
    </source>
</evidence>
<dbReference type="Proteomes" id="UP000460298">
    <property type="component" value="Unassembled WGS sequence"/>
</dbReference>
<gene>
    <name evidence="2" type="ORF">F9K24_02810</name>
</gene>
<dbReference type="EMBL" id="WBUI01000002">
    <property type="protein sequence ID" value="KAB2934723.1"/>
    <property type="molecule type" value="Genomic_DNA"/>
</dbReference>
<evidence type="ECO:0000256" key="1">
    <source>
        <dbReference type="SAM" id="Phobius"/>
    </source>
</evidence>
<comment type="caution">
    <text evidence="2">The sequence shown here is derived from an EMBL/GenBank/DDBJ whole genome shotgun (WGS) entry which is preliminary data.</text>
</comment>
<keyword evidence="1" id="KW-1133">Transmembrane helix</keyword>